<feature type="signal peptide" evidence="2">
    <location>
        <begin position="1"/>
        <end position="21"/>
    </location>
</feature>
<protein>
    <submittedName>
        <fullName evidence="3">Uncharacterized protein</fullName>
    </submittedName>
</protein>
<proteinExistence type="predicted"/>
<feature type="compositionally biased region" description="Basic residues" evidence="1">
    <location>
        <begin position="182"/>
        <end position="193"/>
    </location>
</feature>
<keyword evidence="2" id="KW-0732">Signal</keyword>
<organism evidence="3 4">
    <name type="scientific">Planctomicrobium piriforme</name>
    <dbReference type="NCBI Taxonomy" id="1576369"/>
    <lineage>
        <taxon>Bacteria</taxon>
        <taxon>Pseudomonadati</taxon>
        <taxon>Planctomycetota</taxon>
        <taxon>Planctomycetia</taxon>
        <taxon>Planctomycetales</taxon>
        <taxon>Planctomycetaceae</taxon>
        <taxon>Planctomicrobium</taxon>
    </lineage>
</organism>
<gene>
    <name evidence="3" type="ORF">SAMN05421753_12553</name>
</gene>
<feature type="compositionally biased region" description="Basic and acidic residues" evidence="1">
    <location>
        <begin position="171"/>
        <end position="181"/>
    </location>
</feature>
<evidence type="ECO:0000313" key="3">
    <source>
        <dbReference type="EMBL" id="SFJ61352.1"/>
    </source>
</evidence>
<dbReference type="Proteomes" id="UP000199518">
    <property type="component" value="Unassembled WGS sequence"/>
</dbReference>
<evidence type="ECO:0000256" key="1">
    <source>
        <dbReference type="SAM" id="MobiDB-lite"/>
    </source>
</evidence>
<feature type="region of interest" description="Disordered" evidence="1">
    <location>
        <begin position="156"/>
        <end position="216"/>
    </location>
</feature>
<keyword evidence="4" id="KW-1185">Reference proteome</keyword>
<reference evidence="4" key="1">
    <citation type="submission" date="2016-10" db="EMBL/GenBank/DDBJ databases">
        <authorList>
            <person name="Varghese N."/>
            <person name="Submissions S."/>
        </authorList>
    </citation>
    <scope>NUCLEOTIDE SEQUENCE [LARGE SCALE GENOMIC DNA]</scope>
    <source>
        <strain evidence="4">DSM 26348</strain>
    </source>
</reference>
<dbReference type="STRING" id="1576369.SAMN05421753_12553"/>
<accession>A0A1I3SSZ5</accession>
<dbReference type="EMBL" id="FOQD01000025">
    <property type="protein sequence ID" value="SFJ61352.1"/>
    <property type="molecule type" value="Genomic_DNA"/>
</dbReference>
<dbReference type="AlphaFoldDB" id="A0A1I3SSZ5"/>
<name>A0A1I3SSZ5_9PLAN</name>
<dbReference type="OrthoDB" id="213467at2"/>
<evidence type="ECO:0000313" key="4">
    <source>
        <dbReference type="Proteomes" id="UP000199518"/>
    </source>
</evidence>
<feature type="chain" id="PRO_5011750579" evidence="2">
    <location>
        <begin position="22"/>
        <end position="216"/>
    </location>
</feature>
<sequence>MHTRLIALTVCLLACGVWSWGAEKNPGKNPVGGSENEQATLDFVNAHHAELGKLLAKLKKNQQPQYADALKELSRTRERLERMQQKQPERYELELAIWKLDSTIRLVVAQSVTRPDDHDRERLVSLIEERDALRLQLLQFDQVRLQERLKRIQEQIDKQQSGDGAVAAASEADRLTAEVRTKSRTMKTAVKRQRPADQQDEPAEKTAPQKSDEPGK</sequence>
<evidence type="ECO:0000256" key="2">
    <source>
        <dbReference type="SAM" id="SignalP"/>
    </source>
</evidence>
<dbReference type="RefSeq" id="WP_092056842.1">
    <property type="nucleotide sequence ID" value="NZ_FOQD01000025.1"/>
</dbReference>